<keyword evidence="3" id="KW-0804">Transcription</keyword>
<evidence type="ECO:0000313" key="4">
    <source>
        <dbReference type="EMBL" id="GKH00551.1"/>
    </source>
</evidence>
<gene>
    <name evidence="4" type="ORF">CE91St55_25320</name>
</gene>
<dbReference type="EMBL" id="BQNJ01000001">
    <property type="protein sequence ID" value="GKH00551.1"/>
    <property type="molecule type" value="Genomic_DNA"/>
</dbReference>
<dbReference type="PANTHER" id="PTHR44846">
    <property type="entry name" value="MANNOSYL-D-GLYCERATE TRANSPORT/METABOLISM SYSTEM REPRESSOR MNGR-RELATED"/>
    <property type="match status" value="1"/>
</dbReference>
<dbReference type="Pfam" id="PF00392">
    <property type="entry name" value="GntR"/>
    <property type="match status" value="1"/>
</dbReference>
<dbReference type="RefSeq" id="WP_006774005.1">
    <property type="nucleotide sequence ID" value="NZ_BQNJ01000001.1"/>
</dbReference>
<dbReference type="Proteomes" id="UP001055091">
    <property type="component" value="Unassembled WGS sequence"/>
</dbReference>
<protein>
    <submittedName>
        <fullName evidence="4">GntR family transcriptional regulator</fullName>
    </submittedName>
</protein>
<evidence type="ECO:0000256" key="1">
    <source>
        <dbReference type="ARBA" id="ARBA00023015"/>
    </source>
</evidence>
<accession>A0A413WVT1</accession>
<name>A0A413WVT1_9FIRM</name>
<dbReference type="InterPro" id="IPR011663">
    <property type="entry name" value="UTRA"/>
</dbReference>
<dbReference type="InterPro" id="IPR028978">
    <property type="entry name" value="Chorismate_lyase_/UTRA_dom_sf"/>
</dbReference>
<organism evidence="4 5">
    <name type="scientific">Hungatella hathewayi</name>
    <dbReference type="NCBI Taxonomy" id="154046"/>
    <lineage>
        <taxon>Bacteria</taxon>
        <taxon>Bacillati</taxon>
        <taxon>Bacillota</taxon>
        <taxon>Clostridia</taxon>
        <taxon>Lachnospirales</taxon>
        <taxon>Lachnospiraceae</taxon>
        <taxon>Hungatella</taxon>
    </lineage>
</organism>
<evidence type="ECO:0000256" key="2">
    <source>
        <dbReference type="ARBA" id="ARBA00023125"/>
    </source>
</evidence>
<dbReference type="AlphaFoldDB" id="A0A413WVT1"/>
<dbReference type="PRINTS" id="PR00035">
    <property type="entry name" value="HTHGNTR"/>
</dbReference>
<dbReference type="PROSITE" id="PS50949">
    <property type="entry name" value="HTH_GNTR"/>
    <property type="match status" value="1"/>
</dbReference>
<dbReference type="GO" id="GO:0003677">
    <property type="term" value="F:DNA binding"/>
    <property type="evidence" value="ECO:0007669"/>
    <property type="project" value="UniProtKB-KW"/>
</dbReference>
<dbReference type="SUPFAM" id="SSF64288">
    <property type="entry name" value="Chorismate lyase-like"/>
    <property type="match status" value="1"/>
</dbReference>
<reference evidence="4" key="1">
    <citation type="submission" date="2022-01" db="EMBL/GenBank/DDBJ databases">
        <title>Novel bile acid biosynthetic pathways are enriched in the microbiome of centenarians.</title>
        <authorList>
            <person name="Sato Y."/>
            <person name="Atarashi K."/>
            <person name="Plichta R.D."/>
            <person name="Arai Y."/>
            <person name="Sasajima S."/>
            <person name="Kearney M.S."/>
            <person name="Suda W."/>
            <person name="Takeshita K."/>
            <person name="Sasaki T."/>
            <person name="Okamoto S."/>
            <person name="Skelly N.A."/>
            <person name="Okamura Y."/>
            <person name="Vlamakis H."/>
            <person name="Li Y."/>
            <person name="Tanoue T."/>
            <person name="Takei H."/>
            <person name="Nittono H."/>
            <person name="Narushima S."/>
            <person name="Irie J."/>
            <person name="Itoh H."/>
            <person name="Moriya K."/>
            <person name="Sugiura Y."/>
            <person name="Suematsu M."/>
            <person name="Moritoki N."/>
            <person name="Shibata S."/>
            <person name="Littman R.D."/>
            <person name="Fischbach A.M."/>
            <person name="Uwamino Y."/>
            <person name="Inoue T."/>
            <person name="Honda A."/>
            <person name="Hattori M."/>
            <person name="Murai T."/>
            <person name="Xavier J.R."/>
            <person name="Hirose N."/>
            <person name="Honda K."/>
        </authorList>
    </citation>
    <scope>NUCLEOTIDE SEQUENCE</scope>
    <source>
        <strain evidence="4">CE91-St55</strain>
    </source>
</reference>
<evidence type="ECO:0000313" key="5">
    <source>
        <dbReference type="Proteomes" id="UP001055091"/>
    </source>
</evidence>
<dbReference type="SMART" id="SM00345">
    <property type="entry name" value="HTH_GNTR"/>
    <property type="match status" value="1"/>
</dbReference>
<dbReference type="GO" id="GO:0045892">
    <property type="term" value="P:negative regulation of DNA-templated transcription"/>
    <property type="evidence" value="ECO:0007669"/>
    <property type="project" value="TreeGrafter"/>
</dbReference>
<keyword evidence="1" id="KW-0805">Transcription regulation</keyword>
<comment type="caution">
    <text evidence="4">The sequence shown here is derived from an EMBL/GenBank/DDBJ whole genome shotgun (WGS) entry which is preliminary data.</text>
</comment>
<dbReference type="InterPro" id="IPR050679">
    <property type="entry name" value="Bact_HTH_transcr_reg"/>
</dbReference>
<evidence type="ECO:0000256" key="3">
    <source>
        <dbReference type="ARBA" id="ARBA00023163"/>
    </source>
</evidence>
<proteinExistence type="predicted"/>
<dbReference type="InterPro" id="IPR036388">
    <property type="entry name" value="WH-like_DNA-bd_sf"/>
</dbReference>
<sequence length="239" mass="27857">MLNREKGAPPLYHQLKEILKQEIEEEKYKKGDSFLTERQLQEKYDVSRVTVRQAVSELVNEGYLQSSRGVGTTVVFSKIDENLKQVISFSEEMGRHGITMMTSHCVMSRERAGKIVAKNLRMKKDCYCYRLERVRCAQNIPVVYSITWLTNKYHLPIDNDLYKDSLYKLLQEEYSIVIAGGRDTFEAVLATEVIGKFLNITPGQPVFKRIRSTYDQDNDVLEYTICYYPGERYKYSVEL</sequence>
<dbReference type="Gene3D" id="1.10.10.10">
    <property type="entry name" value="Winged helix-like DNA-binding domain superfamily/Winged helix DNA-binding domain"/>
    <property type="match status" value="1"/>
</dbReference>
<dbReference type="Pfam" id="PF07702">
    <property type="entry name" value="UTRA"/>
    <property type="match status" value="1"/>
</dbReference>
<dbReference type="Gene3D" id="3.40.1410.10">
    <property type="entry name" value="Chorismate lyase-like"/>
    <property type="match status" value="1"/>
</dbReference>
<dbReference type="InterPro" id="IPR000524">
    <property type="entry name" value="Tscrpt_reg_HTH_GntR"/>
</dbReference>
<dbReference type="SUPFAM" id="SSF46785">
    <property type="entry name" value="Winged helix' DNA-binding domain"/>
    <property type="match status" value="1"/>
</dbReference>
<dbReference type="PANTHER" id="PTHR44846:SF1">
    <property type="entry name" value="MANNOSYL-D-GLYCERATE TRANSPORT_METABOLISM SYSTEM REPRESSOR MNGR-RELATED"/>
    <property type="match status" value="1"/>
</dbReference>
<dbReference type="GO" id="GO:0003700">
    <property type="term" value="F:DNA-binding transcription factor activity"/>
    <property type="evidence" value="ECO:0007669"/>
    <property type="project" value="InterPro"/>
</dbReference>
<dbReference type="SMART" id="SM00866">
    <property type="entry name" value="UTRA"/>
    <property type="match status" value="1"/>
</dbReference>
<dbReference type="InterPro" id="IPR036390">
    <property type="entry name" value="WH_DNA-bd_sf"/>
</dbReference>
<dbReference type="GeneID" id="93148174"/>
<dbReference type="CDD" id="cd07377">
    <property type="entry name" value="WHTH_GntR"/>
    <property type="match status" value="1"/>
</dbReference>
<keyword evidence="2" id="KW-0238">DNA-binding</keyword>